<dbReference type="Pfam" id="PF20434">
    <property type="entry name" value="BD-FAE"/>
    <property type="match status" value="1"/>
</dbReference>
<dbReference type="InterPro" id="IPR029058">
    <property type="entry name" value="AB_hydrolase_fold"/>
</dbReference>
<evidence type="ECO:0000313" key="4">
    <source>
        <dbReference type="Proteomes" id="UP000831786"/>
    </source>
</evidence>
<organism evidence="3 4">
    <name type="scientific">Leucobacter allii</name>
    <dbReference type="NCBI Taxonomy" id="2932247"/>
    <lineage>
        <taxon>Bacteria</taxon>
        <taxon>Bacillati</taxon>
        <taxon>Actinomycetota</taxon>
        <taxon>Actinomycetes</taxon>
        <taxon>Micrococcales</taxon>
        <taxon>Microbacteriaceae</taxon>
        <taxon>Leucobacter</taxon>
    </lineage>
</organism>
<dbReference type="Gene3D" id="3.40.50.1820">
    <property type="entry name" value="alpha/beta hydrolase"/>
    <property type="match status" value="1"/>
</dbReference>
<gene>
    <name evidence="3" type="ORF">MUN78_00830</name>
</gene>
<evidence type="ECO:0000259" key="2">
    <source>
        <dbReference type="Pfam" id="PF20434"/>
    </source>
</evidence>
<dbReference type="GO" id="GO:0016787">
    <property type="term" value="F:hydrolase activity"/>
    <property type="evidence" value="ECO:0007669"/>
    <property type="project" value="UniProtKB-KW"/>
</dbReference>
<feature type="domain" description="BD-FAE-like" evidence="2">
    <location>
        <begin position="24"/>
        <end position="243"/>
    </location>
</feature>
<dbReference type="Proteomes" id="UP000831786">
    <property type="component" value="Chromosome"/>
</dbReference>
<sequence>MSRSRDPLISGIAYAERAEGPLLLDLRLPPAPAADADIPLVVWLHGGGWFTGDRSLAPDLAARAAATGFAYASIEYRLSGSARFPAQLHDVRAAIRFLKRNASRWGLDPERIGLWGASAGGHLAALAGVTGGIARFPGEEADAETGSDTASVDASVRAVAAGYPPVDLLGVVADARAARPDADPAGFPESRLLGAVPDEAPELAATASPLSFVSAAAPAFQLAHGTADPLVHHRQSVALHEALVAAGADAEIFLLTGYRHGFLNPSGRLDVALRSVMDDGRLDAEGEADAEYRDRTGGPARPARFGFAAVDRFFRTHLG</sequence>
<keyword evidence="1 3" id="KW-0378">Hydrolase</keyword>
<accession>A0ABY4FMD2</accession>
<dbReference type="PANTHER" id="PTHR48081">
    <property type="entry name" value="AB HYDROLASE SUPERFAMILY PROTEIN C4A8.06C"/>
    <property type="match status" value="1"/>
</dbReference>
<evidence type="ECO:0000313" key="3">
    <source>
        <dbReference type="EMBL" id="UOQ57421.1"/>
    </source>
</evidence>
<keyword evidence="4" id="KW-1185">Reference proteome</keyword>
<dbReference type="InterPro" id="IPR050300">
    <property type="entry name" value="GDXG_lipolytic_enzyme"/>
</dbReference>
<dbReference type="SUPFAM" id="SSF53474">
    <property type="entry name" value="alpha/beta-Hydrolases"/>
    <property type="match status" value="1"/>
</dbReference>
<evidence type="ECO:0000256" key="1">
    <source>
        <dbReference type="ARBA" id="ARBA00022801"/>
    </source>
</evidence>
<dbReference type="RefSeq" id="WP_244728156.1">
    <property type="nucleotide sequence ID" value="NZ_CP095045.1"/>
</dbReference>
<dbReference type="PANTHER" id="PTHR48081:SF13">
    <property type="entry name" value="ALPHA_BETA HYDROLASE"/>
    <property type="match status" value="1"/>
</dbReference>
<dbReference type="InterPro" id="IPR049492">
    <property type="entry name" value="BD-FAE-like_dom"/>
</dbReference>
<dbReference type="EMBL" id="CP095045">
    <property type="protein sequence ID" value="UOQ57421.1"/>
    <property type="molecule type" value="Genomic_DNA"/>
</dbReference>
<reference evidence="3 4" key="1">
    <citation type="submission" date="2022-04" db="EMBL/GenBank/DDBJ databases">
        <title>Leucobacter sp. isolated from rhizosphere of garlic.</title>
        <authorList>
            <person name="Won M."/>
            <person name="Lee C.-M."/>
            <person name="Woen H.-Y."/>
            <person name="Kwon S.-W."/>
        </authorList>
    </citation>
    <scope>NUCLEOTIDE SEQUENCE [LARGE SCALE GENOMIC DNA]</scope>
    <source>
        <strain evidence="3 4">H21R-40</strain>
    </source>
</reference>
<name>A0ABY4FMD2_9MICO</name>
<proteinExistence type="predicted"/>
<protein>
    <submittedName>
        <fullName evidence="3">Alpha/beta hydrolase</fullName>
    </submittedName>
</protein>